<reference evidence="3" key="2">
    <citation type="submission" date="2020-01" db="EMBL/GenBank/DDBJ databases">
        <authorList>
            <person name="Hornung B."/>
        </authorList>
    </citation>
    <scope>NUCLEOTIDE SEQUENCE</scope>
    <source>
        <strain evidence="3">PacBioINE</strain>
    </source>
</reference>
<evidence type="ECO:0000256" key="1">
    <source>
        <dbReference type="SAM" id="Coils"/>
    </source>
</evidence>
<organism evidence="3">
    <name type="scientific">Acididesulfobacillus acetoxydans</name>
    <dbReference type="NCBI Taxonomy" id="1561005"/>
    <lineage>
        <taxon>Bacteria</taxon>
        <taxon>Bacillati</taxon>
        <taxon>Bacillota</taxon>
        <taxon>Clostridia</taxon>
        <taxon>Eubacteriales</taxon>
        <taxon>Peptococcaceae</taxon>
        <taxon>Acididesulfobacillus</taxon>
    </lineage>
</organism>
<protein>
    <submittedName>
        <fullName evidence="3">Uncharacterized protein</fullName>
    </submittedName>
</protein>
<dbReference type="RefSeq" id="WP_240985088.1">
    <property type="nucleotide sequence ID" value="NZ_CDGJ01000037.1"/>
</dbReference>
<dbReference type="EMBL" id="LR746496">
    <property type="protein sequence ID" value="CAA7601578.1"/>
    <property type="molecule type" value="Genomic_DNA"/>
</dbReference>
<proteinExistence type="predicted"/>
<dbReference type="AlphaFoldDB" id="A0A8S0W3E3"/>
<accession>A0A8S0W3E3</accession>
<evidence type="ECO:0000313" key="4">
    <source>
        <dbReference type="EMBL" id="CEJ07065.1"/>
    </source>
</evidence>
<reference evidence="4" key="1">
    <citation type="submission" date="2014-11" db="EMBL/GenBank/DDBJ databases">
        <authorList>
            <person name="Hornung B.V."/>
        </authorList>
    </citation>
    <scope>NUCLEOTIDE SEQUENCE</scope>
    <source>
        <strain evidence="4">INE</strain>
    </source>
</reference>
<evidence type="ECO:0000256" key="2">
    <source>
        <dbReference type="SAM" id="MobiDB-lite"/>
    </source>
</evidence>
<dbReference type="Proteomes" id="UP000836597">
    <property type="component" value="Chromosome"/>
</dbReference>
<feature type="compositionally biased region" description="Basic and acidic residues" evidence="2">
    <location>
        <begin position="121"/>
        <end position="137"/>
    </location>
</feature>
<dbReference type="EMBL" id="CDGJ01000037">
    <property type="protein sequence ID" value="CEJ07065.1"/>
    <property type="molecule type" value="Genomic_DNA"/>
</dbReference>
<dbReference type="KEGG" id="aacx:DEACI_2245"/>
<feature type="region of interest" description="Disordered" evidence="2">
    <location>
        <begin position="91"/>
        <end position="138"/>
    </location>
</feature>
<feature type="coiled-coil region" evidence="1">
    <location>
        <begin position="180"/>
        <end position="224"/>
    </location>
</feature>
<keyword evidence="5" id="KW-1185">Reference proteome</keyword>
<evidence type="ECO:0000313" key="3">
    <source>
        <dbReference type="EMBL" id="CAA7601578.1"/>
    </source>
</evidence>
<gene>
    <name evidence="4" type="ORF">DEACI_1521</name>
    <name evidence="3" type="ORF">DEACI_2245</name>
</gene>
<sequence>MCGGRSFGRTFFDYFGGCGGSYGGGCGSEDYYEPYDRPDARRGAGIDREPARIEAEVRAMYASGEITQRQYYDALAQLDRGMFTGDDLQQLRQPKRGLGRVEQEGASQNRGLSPELQKGTSDLEKQKNQIKEEKTRTESVLTNIRDSITKLKEQMTLDEKMARGVVSTDEEQARSYLRHRQELVEQTAGLEARFKELSNDLAQLEQAELRIDAKMTEMEALAQRERLIRLTGEIKG</sequence>
<evidence type="ECO:0000313" key="5">
    <source>
        <dbReference type="Proteomes" id="UP001071230"/>
    </source>
</evidence>
<name>A0A8S0W3E3_9FIRM</name>
<dbReference type="Proteomes" id="UP001071230">
    <property type="component" value="Unassembled WGS sequence"/>
</dbReference>
<keyword evidence="1" id="KW-0175">Coiled coil</keyword>